<sequence length="20" mass="2228">MPSGIGSRFICLITYGQQKK</sequence>
<name>A0A484MH55_9ASTE</name>
<feature type="non-terminal residue" evidence="1">
    <location>
        <position position="20"/>
    </location>
</feature>
<dbReference type="EMBL" id="OOIL02003545">
    <property type="protein sequence ID" value="VFQ88351.1"/>
    <property type="molecule type" value="Genomic_DNA"/>
</dbReference>
<evidence type="ECO:0000313" key="2">
    <source>
        <dbReference type="Proteomes" id="UP000595140"/>
    </source>
</evidence>
<gene>
    <name evidence="1" type="ORF">CCAM_LOCUS30127</name>
</gene>
<protein>
    <submittedName>
        <fullName evidence="1">Uncharacterized protein</fullName>
    </submittedName>
</protein>
<accession>A0A484MH55</accession>
<reference evidence="1 2" key="1">
    <citation type="submission" date="2018-04" db="EMBL/GenBank/DDBJ databases">
        <authorList>
            <person name="Vogel A."/>
        </authorList>
    </citation>
    <scope>NUCLEOTIDE SEQUENCE [LARGE SCALE GENOMIC DNA]</scope>
</reference>
<organism evidence="1 2">
    <name type="scientific">Cuscuta campestris</name>
    <dbReference type="NCBI Taxonomy" id="132261"/>
    <lineage>
        <taxon>Eukaryota</taxon>
        <taxon>Viridiplantae</taxon>
        <taxon>Streptophyta</taxon>
        <taxon>Embryophyta</taxon>
        <taxon>Tracheophyta</taxon>
        <taxon>Spermatophyta</taxon>
        <taxon>Magnoliopsida</taxon>
        <taxon>eudicotyledons</taxon>
        <taxon>Gunneridae</taxon>
        <taxon>Pentapetalae</taxon>
        <taxon>asterids</taxon>
        <taxon>lamiids</taxon>
        <taxon>Solanales</taxon>
        <taxon>Convolvulaceae</taxon>
        <taxon>Cuscuteae</taxon>
        <taxon>Cuscuta</taxon>
        <taxon>Cuscuta subgen. Grammica</taxon>
        <taxon>Cuscuta sect. Cleistogrammica</taxon>
    </lineage>
</organism>
<dbReference type="AlphaFoldDB" id="A0A484MH55"/>
<keyword evidence="2" id="KW-1185">Reference proteome</keyword>
<evidence type="ECO:0000313" key="1">
    <source>
        <dbReference type="EMBL" id="VFQ88351.1"/>
    </source>
</evidence>
<proteinExistence type="predicted"/>
<dbReference type="Proteomes" id="UP000595140">
    <property type="component" value="Unassembled WGS sequence"/>
</dbReference>